<dbReference type="EMBL" id="QGNW01000365">
    <property type="protein sequence ID" value="RVW74715.1"/>
    <property type="molecule type" value="Genomic_DNA"/>
</dbReference>
<dbReference type="Proteomes" id="UP000288805">
    <property type="component" value="Unassembled WGS sequence"/>
</dbReference>
<protein>
    <submittedName>
        <fullName evidence="1">Uncharacterized protein</fullName>
    </submittedName>
</protein>
<accession>A0A438GR78</accession>
<name>A0A438GR78_VITVI</name>
<comment type="caution">
    <text evidence="1">The sequence shown here is derived from an EMBL/GenBank/DDBJ whole genome shotgun (WGS) entry which is preliminary data.</text>
</comment>
<dbReference type="PANTHER" id="PTHR36617:SF16">
    <property type="entry name" value="OS04G0516500 PROTEIN"/>
    <property type="match status" value="1"/>
</dbReference>
<dbReference type="PANTHER" id="PTHR36617">
    <property type="entry name" value="PROTEIN, PUTATIVE-RELATED"/>
    <property type="match status" value="1"/>
</dbReference>
<organism evidence="1 2">
    <name type="scientific">Vitis vinifera</name>
    <name type="common">Grape</name>
    <dbReference type="NCBI Taxonomy" id="29760"/>
    <lineage>
        <taxon>Eukaryota</taxon>
        <taxon>Viridiplantae</taxon>
        <taxon>Streptophyta</taxon>
        <taxon>Embryophyta</taxon>
        <taxon>Tracheophyta</taxon>
        <taxon>Spermatophyta</taxon>
        <taxon>Magnoliopsida</taxon>
        <taxon>eudicotyledons</taxon>
        <taxon>Gunneridae</taxon>
        <taxon>Pentapetalae</taxon>
        <taxon>rosids</taxon>
        <taxon>Vitales</taxon>
        <taxon>Vitaceae</taxon>
        <taxon>Viteae</taxon>
        <taxon>Vitis</taxon>
    </lineage>
</organism>
<proteinExistence type="predicted"/>
<reference evidence="1 2" key="1">
    <citation type="journal article" date="2018" name="PLoS Genet.">
        <title>Population sequencing reveals clonal diversity and ancestral inbreeding in the grapevine cultivar Chardonnay.</title>
        <authorList>
            <person name="Roach M.J."/>
            <person name="Johnson D.L."/>
            <person name="Bohlmann J."/>
            <person name="van Vuuren H.J."/>
            <person name="Jones S.J."/>
            <person name="Pretorius I.S."/>
            <person name="Schmidt S.A."/>
            <person name="Borneman A.R."/>
        </authorList>
    </citation>
    <scope>NUCLEOTIDE SEQUENCE [LARGE SCALE GENOMIC DNA]</scope>
    <source>
        <strain evidence="2">cv. Chardonnay</strain>
        <tissue evidence="1">Leaf</tissue>
    </source>
</reference>
<gene>
    <name evidence="1" type="ORF">CK203_047889</name>
</gene>
<dbReference type="AlphaFoldDB" id="A0A438GR78"/>
<sequence length="131" mass="14707">MSLLCMPSSVRQRLEQIQRDFLQGGGNLEREPHLVRWELVCLKGSTGKKEGMVFLGSNGQRVRFWRDRWCGDSPLCVSFPSLFALAVDKEAWVSNICDLLAEGVRGGGALVSQDPLMIGEWRRRKASWAVA</sequence>
<evidence type="ECO:0000313" key="1">
    <source>
        <dbReference type="EMBL" id="RVW74715.1"/>
    </source>
</evidence>
<evidence type="ECO:0000313" key="2">
    <source>
        <dbReference type="Proteomes" id="UP000288805"/>
    </source>
</evidence>